<dbReference type="Pfam" id="PF08031">
    <property type="entry name" value="BBE"/>
    <property type="match status" value="1"/>
</dbReference>
<keyword evidence="8" id="KW-1185">Reference proteome</keyword>
<organism evidence="7 8">
    <name type="scientific">Actinokineospora cianjurensis</name>
    <dbReference type="NCBI Taxonomy" id="585224"/>
    <lineage>
        <taxon>Bacteria</taxon>
        <taxon>Bacillati</taxon>
        <taxon>Actinomycetota</taxon>
        <taxon>Actinomycetes</taxon>
        <taxon>Pseudonocardiales</taxon>
        <taxon>Pseudonocardiaceae</taxon>
        <taxon>Actinokineospora</taxon>
    </lineage>
</organism>
<comment type="cofactor">
    <cofactor evidence="1">
        <name>FAD</name>
        <dbReference type="ChEBI" id="CHEBI:57692"/>
    </cofactor>
</comment>
<feature type="domain" description="FAD-binding PCMH-type" evidence="6">
    <location>
        <begin position="64"/>
        <end position="244"/>
    </location>
</feature>
<keyword evidence="4" id="KW-0274">FAD</keyword>
<dbReference type="OrthoDB" id="545125at2"/>
<evidence type="ECO:0000259" key="6">
    <source>
        <dbReference type="PROSITE" id="PS51387"/>
    </source>
</evidence>
<dbReference type="Pfam" id="PF01565">
    <property type="entry name" value="FAD_binding_4"/>
    <property type="match status" value="1"/>
</dbReference>
<evidence type="ECO:0000256" key="1">
    <source>
        <dbReference type="ARBA" id="ARBA00001974"/>
    </source>
</evidence>
<evidence type="ECO:0000256" key="5">
    <source>
        <dbReference type="ARBA" id="ARBA00023002"/>
    </source>
</evidence>
<dbReference type="GO" id="GO:0071949">
    <property type="term" value="F:FAD binding"/>
    <property type="evidence" value="ECO:0007669"/>
    <property type="project" value="InterPro"/>
</dbReference>
<dbReference type="InterPro" id="IPR050416">
    <property type="entry name" value="FAD-linked_Oxidoreductase"/>
</dbReference>
<proteinExistence type="inferred from homology"/>
<dbReference type="Proteomes" id="UP000282454">
    <property type="component" value="Unassembled WGS sequence"/>
</dbReference>
<evidence type="ECO:0000313" key="7">
    <source>
        <dbReference type="EMBL" id="RLK53940.1"/>
    </source>
</evidence>
<dbReference type="InterPro" id="IPR006311">
    <property type="entry name" value="TAT_signal"/>
</dbReference>
<dbReference type="InterPro" id="IPR036318">
    <property type="entry name" value="FAD-bd_PCMH-like_sf"/>
</dbReference>
<sequence length="537" mass="58084">MGKVSRRSVVAGGVAVGGAVVGGAVVPVLGGSAVAAQPSVEPLVTVLREDPRHPGLSRGQNQRFASNPECVYLPTTTAQVVTAVQESVHTGRKVAVRSGGHCYENFVDAPDTKVIVDMSGMSAVTFDAGRNAFQVEAGAQLGDVYSTLFKRWGVTLPGGSCHTVAAGGHVPGAGYGQMSRAFGLIVDHLYAVEVVVVDGTGTARAVVATREAGDPNRELWWAHTGGGGGSFGIATRFWFRSPGATGTDPAALLPAPPAEVWIHRVEWSWEAMTKAGFTRLLRNYGTWHTRNSGADSPYTGLFARLELSTRVSAPTHMVVQVDATRPDARALLDSFLAEVHAGVDVATTVTDNRKLPWLHSTGWQGLWVSSPTDRYKYKSSYHRRGFTTRQIEAFWKQLTETQYAHLGFAVSIASYGGHVNTVASDATADPHRDSVLKLLWGTTWSEAAEDASHLPWHQTFYRAVYASTGGVPITNTDTDGCYINYADIDLGDPRWNTSGVTWHQLYFKDNYARLQQTKASFDPREVFRHAQSIRLPG</sequence>
<comment type="similarity">
    <text evidence="2">Belongs to the oxygen-dependent FAD-linked oxidoreductase family.</text>
</comment>
<evidence type="ECO:0000256" key="4">
    <source>
        <dbReference type="ARBA" id="ARBA00022827"/>
    </source>
</evidence>
<dbReference type="InterPro" id="IPR016169">
    <property type="entry name" value="FAD-bd_PCMH_sub2"/>
</dbReference>
<keyword evidence="5" id="KW-0560">Oxidoreductase</keyword>
<evidence type="ECO:0000256" key="3">
    <source>
        <dbReference type="ARBA" id="ARBA00022630"/>
    </source>
</evidence>
<name>A0A421AW19_9PSEU</name>
<reference evidence="7 8" key="1">
    <citation type="submission" date="2018-10" db="EMBL/GenBank/DDBJ databases">
        <title>Genomic Encyclopedia of Archaeal and Bacterial Type Strains, Phase II (KMG-II): from individual species to whole genera.</title>
        <authorList>
            <person name="Goeker M."/>
        </authorList>
    </citation>
    <scope>NUCLEOTIDE SEQUENCE [LARGE SCALE GENOMIC DNA]</scope>
    <source>
        <strain evidence="7 8">DSM 45657</strain>
    </source>
</reference>
<dbReference type="PANTHER" id="PTHR42973">
    <property type="entry name" value="BINDING OXIDOREDUCTASE, PUTATIVE (AFU_ORTHOLOGUE AFUA_1G17690)-RELATED"/>
    <property type="match status" value="1"/>
</dbReference>
<dbReference type="RefSeq" id="WP_121394589.1">
    <property type="nucleotide sequence ID" value="NZ_RCDD01000009.1"/>
</dbReference>
<keyword evidence="3" id="KW-0285">Flavoprotein</keyword>
<evidence type="ECO:0000313" key="8">
    <source>
        <dbReference type="Proteomes" id="UP000282454"/>
    </source>
</evidence>
<dbReference type="AlphaFoldDB" id="A0A421AW19"/>
<dbReference type="GO" id="GO:0016491">
    <property type="term" value="F:oxidoreductase activity"/>
    <property type="evidence" value="ECO:0007669"/>
    <property type="project" value="UniProtKB-KW"/>
</dbReference>
<dbReference type="Gene3D" id="3.40.462.20">
    <property type="match status" value="1"/>
</dbReference>
<gene>
    <name evidence="7" type="ORF">CLV68_6320</name>
</gene>
<dbReference type="PANTHER" id="PTHR42973:SF39">
    <property type="entry name" value="FAD-BINDING PCMH-TYPE DOMAIN-CONTAINING PROTEIN"/>
    <property type="match status" value="1"/>
</dbReference>
<dbReference type="PROSITE" id="PS51387">
    <property type="entry name" value="FAD_PCMH"/>
    <property type="match status" value="1"/>
</dbReference>
<comment type="caution">
    <text evidence="7">The sequence shown here is derived from an EMBL/GenBank/DDBJ whole genome shotgun (WGS) entry which is preliminary data.</text>
</comment>
<dbReference type="InterPro" id="IPR016166">
    <property type="entry name" value="FAD-bd_PCMH"/>
</dbReference>
<dbReference type="Gene3D" id="3.30.465.10">
    <property type="match status" value="1"/>
</dbReference>
<dbReference type="SUPFAM" id="SSF56176">
    <property type="entry name" value="FAD-binding/transporter-associated domain-like"/>
    <property type="match status" value="1"/>
</dbReference>
<protein>
    <submittedName>
        <fullName evidence="7">FAD/FMN-containing dehydrogenase</fullName>
    </submittedName>
</protein>
<dbReference type="InterPro" id="IPR006094">
    <property type="entry name" value="Oxid_FAD_bind_N"/>
</dbReference>
<dbReference type="InterPro" id="IPR012951">
    <property type="entry name" value="BBE"/>
</dbReference>
<accession>A0A421AW19</accession>
<evidence type="ECO:0000256" key="2">
    <source>
        <dbReference type="ARBA" id="ARBA00005466"/>
    </source>
</evidence>
<dbReference type="EMBL" id="RCDD01000009">
    <property type="protein sequence ID" value="RLK53940.1"/>
    <property type="molecule type" value="Genomic_DNA"/>
</dbReference>
<dbReference type="PROSITE" id="PS51318">
    <property type="entry name" value="TAT"/>
    <property type="match status" value="1"/>
</dbReference>